<gene>
    <name evidence="1" type="ORF">FOH10_07685</name>
</gene>
<dbReference type="GeneID" id="80332275"/>
<dbReference type="KEGG" id="nod:FOH10_07685"/>
<dbReference type="EMBL" id="CP041695">
    <property type="protein sequence ID" value="QDP78641.1"/>
    <property type="molecule type" value="Genomic_DNA"/>
</dbReference>
<dbReference type="Proteomes" id="UP000317039">
    <property type="component" value="Chromosome"/>
</dbReference>
<reference evidence="1 2" key="1">
    <citation type="submission" date="2019-07" db="EMBL/GenBank/DDBJ databases">
        <title>Complete Genome Sequence and Methylome Analysis of Nocardia otitidis-caviarum NEB252.</title>
        <authorList>
            <person name="Fomenkov A."/>
            <person name="Anton B.P."/>
            <person name="Vincze T."/>
            <person name="Roberts R.J."/>
        </authorList>
    </citation>
    <scope>NUCLEOTIDE SEQUENCE [LARGE SCALE GENOMIC DNA]</scope>
    <source>
        <strain evidence="1 2">NEB252</strain>
    </source>
</reference>
<sequence length="123" mass="12787">MTSEAPMAELAPPFRFAPGPRLGADGEPPRLFVPGRTADAVVVEASDRMVQHLFEAGLQLHGLRAVFDRLDADPAQLCTASLAVAAVLDELDILIHEASLAMLAHATARRGGGAPGPDGAVAR</sequence>
<organism evidence="1 2">
    <name type="scientific">Nocardia otitidiscaviarum</name>
    <dbReference type="NCBI Taxonomy" id="1823"/>
    <lineage>
        <taxon>Bacteria</taxon>
        <taxon>Bacillati</taxon>
        <taxon>Actinomycetota</taxon>
        <taxon>Actinomycetes</taxon>
        <taxon>Mycobacteriales</taxon>
        <taxon>Nocardiaceae</taxon>
        <taxon>Nocardia</taxon>
    </lineage>
</organism>
<accession>A0A516NIA7</accession>
<proteinExistence type="predicted"/>
<dbReference type="AlphaFoldDB" id="A0A516NIA7"/>
<dbReference type="RefSeq" id="WP_143980203.1">
    <property type="nucleotide sequence ID" value="NZ_CP041695.1"/>
</dbReference>
<evidence type="ECO:0000313" key="2">
    <source>
        <dbReference type="Proteomes" id="UP000317039"/>
    </source>
</evidence>
<protein>
    <submittedName>
        <fullName evidence="1">Uncharacterized protein</fullName>
    </submittedName>
</protein>
<evidence type="ECO:0000313" key="1">
    <source>
        <dbReference type="EMBL" id="QDP78641.1"/>
    </source>
</evidence>
<name>A0A516NIA7_9NOCA</name>